<sequence length="863" mass="95893">MVRTSFLWALVAASGALASTVDDCPGYKASNVVKSDSSLTADLTLAGTACNVYGTDIADLKLKVEYETDSRLHVNIYDADENVYQVQESVLPRPKSQGVPASSSKILFSLVEDPFSFVVTRAASGEVLFNTTGQQLIFESQYVRLRTSLPPNPNLYGLGEHSDDFRFNTNAYQRVFWNSESPFIPRNANLYGSHPNYVDYRGAAGTHGVFLLNSDGMNVNINTTDSGTFLEYNTIGGVLDFYFFAGPDPADVSRQYAEVVGAPAMVPYWSFGFHQCKYGWPSVDYVSEVVANYSTANIPLEVVWGDIDYMDHRQDFTLDPTNYPLDKMRALVGQLHQAGQRYVMMLDPGIHRKGGYEPFESGSQSEVFLKAADGSWYRGQQWAGEVVWPDWLHPNTQKWWTEEIQKFFDPETGLDVDGLWNDMNEGSNFCGDITCDPTEKKRSISDPRSRIRGPSKTVFARQSTPNGTHLGLPDRNLFTPAYRINNHRGDLSDSTIYTNNTNHDGTAQYDTHNFYGSTMARTTRSALLARRPNTRPFVLTRSTFAGTGAHAAHWFGDNYSAWDDYRISIKQMLAFVAIHQMSMVGSDVCGFNGDAQETMCARWAVMAAWQPFYRNHADISAPSQEFYRWESVANAARKAIQTRYRLLDYIYTAIERQSRDGSPAVSPVWFVYPGEEEAAGIQTQWFLGDALLVAPVVEDDGTGVDVYLPEAVFYDFWTGRKVVGEGKTFRVEVALEDIPVYIKGGSVVPMRVEAANTTAELRTKAFEVVIAPGSDGKAQGQLYLDDGESLDVGASKSDLSFTWDGSRLAMNGTFGYKSDLVLQKVTILGGQNATVKEGSWSLDGPFVVSVGQACRKRSVRVVS</sequence>
<evidence type="ECO:0000256" key="6">
    <source>
        <dbReference type="RuleBase" id="RU361185"/>
    </source>
</evidence>
<evidence type="ECO:0000256" key="2">
    <source>
        <dbReference type="ARBA" id="ARBA00007806"/>
    </source>
</evidence>
<evidence type="ECO:0000313" key="11">
    <source>
        <dbReference type="EMBL" id="RKU40046.1"/>
    </source>
</evidence>
<dbReference type="CDD" id="cd14752">
    <property type="entry name" value="GH31_N"/>
    <property type="match status" value="1"/>
</dbReference>
<evidence type="ECO:0000256" key="7">
    <source>
        <dbReference type="SAM" id="SignalP"/>
    </source>
</evidence>
<dbReference type="PANTHER" id="PTHR22762:SF95">
    <property type="entry name" value="ALPHA_BETA-GLUCOSIDASE AGDC-RELATED"/>
    <property type="match status" value="1"/>
</dbReference>
<feature type="chain" id="PRO_5019018665" description="alpha-glucosidase" evidence="7">
    <location>
        <begin position="19"/>
        <end position="863"/>
    </location>
</feature>
<evidence type="ECO:0000259" key="9">
    <source>
        <dbReference type="Pfam" id="PF13802"/>
    </source>
</evidence>
<dbReference type="PANTHER" id="PTHR22762">
    <property type="entry name" value="ALPHA-GLUCOSIDASE"/>
    <property type="match status" value="1"/>
</dbReference>
<dbReference type="InterPro" id="IPR011013">
    <property type="entry name" value="Gal_mutarotase_sf_dom"/>
</dbReference>
<evidence type="ECO:0000259" key="8">
    <source>
        <dbReference type="Pfam" id="PF01055"/>
    </source>
</evidence>
<dbReference type="GO" id="GO:0030246">
    <property type="term" value="F:carbohydrate binding"/>
    <property type="evidence" value="ECO:0007669"/>
    <property type="project" value="InterPro"/>
</dbReference>
<dbReference type="GO" id="GO:0005975">
    <property type="term" value="P:carbohydrate metabolic process"/>
    <property type="evidence" value="ECO:0007669"/>
    <property type="project" value="InterPro"/>
</dbReference>
<evidence type="ECO:0000259" key="10">
    <source>
        <dbReference type="Pfam" id="PF21365"/>
    </source>
</evidence>
<keyword evidence="4 6" id="KW-0378">Hydrolase</keyword>
<dbReference type="SUPFAM" id="SSF51011">
    <property type="entry name" value="Glycosyl hydrolase domain"/>
    <property type="match status" value="1"/>
</dbReference>
<keyword evidence="7" id="KW-0732">Signal</keyword>
<accession>A0A420XWS3</accession>
<dbReference type="InterPro" id="IPR030458">
    <property type="entry name" value="Glyco_hydro_31_AS"/>
</dbReference>
<dbReference type="PROSITE" id="PS00129">
    <property type="entry name" value="GLYCOSYL_HYDROL_F31_1"/>
    <property type="match status" value="1"/>
</dbReference>
<dbReference type="InterPro" id="IPR017853">
    <property type="entry name" value="GH"/>
</dbReference>
<dbReference type="Gene3D" id="3.20.20.80">
    <property type="entry name" value="Glycosidases"/>
    <property type="match status" value="1"/>
</dbReference>
<dbReference type="EMBL" id="QVQW01000124">
    <property type="protein sequence ID" value="RKU40046.1"/>
    <property type="molecule type" value="Genomic_DNA"/>
</dbReference>
<dbReference type="InterPro" id="IPR025887">
    <property type="entry name" value="Glyco_hydro_31_N_dom"/>
</dbReference>
<feature type="signal peptide" evidence="7">
    <location>
        <begin position="1"/>
        <end position="18"/>
    </location>
</feature>
<keyword evidence="5 6" id="KW-0326">Glycosidase</keyword>
<dbReference type="InterPro" id="IPR013780">
    <property type="entry name" value="Glyco_hydro_b"/>
</dbReference>
<proteinExistence type="inferred from homology"/>
<dbReference type="CDD" id="cd06602">
    <property type="entry name" value="GH31_MGAM_SI_GAA"/>
    <property type="match status" value="1"/>
</dbReference>
<evidence type="ECO:0000256" key="1">
    <source>
        <dbReference type="ARBA" id="ARBA00001657"/>
    </source>
</evidence>
<protein>
    <recommendedName>
        <fullName evidence="3">alpha-glucosidase</fullName>
        <ecNumber evidence="3">3.2.1.20</ecNumber>
    </recommendedName>
</protein>
<comment type="caution">
    <text evidence="11">The sequence shown here is derived from an EMBL/GenBank/DDBJ whole genome shotgun (WGS) entry which is preliminary data.</text>
</comment>
<organism evidence="11 12">
    <name type="scientific">Coniochaeta pulveracea</name>
    <dbReference type="NCBI Taxonomy" id="177199"/>
    <lineage>
        <taxon>Eukaryota</taxon>
        <taxon>Fungi</taxon>
        <taxon>Dikarya</taxon>
        <taxon>Ascomycota</taxon>
        <taxon>Pezizomycotina</taxon>
        <taxon>Sordariomycetes</taxon>
        <taxon>Sordariomycetidae</taxon>
        <taxon>Coniochaetales</taxon>
        <taxon>Coniochaetaceae</taxon>
        <taxon>Coniochaeta</taxon>
    </lineage>
</organism>
<comment type="similarity">
    <text evidence="2 6">Belongs to the glycosyl hydrolase 31 family.</text>
</comment>
<gene>
    <name evidence="11" type="ORF">DL546_001007</name>
</gene>
<dbReference type="Pfam" id="PF21365">
    <property type="entry name" value="Glyco_hydro_31_3rd"/>
    <property type="match status" value="1"/>
</dbReference>
<dbReference type="SUPFAM" id="SSF51445">
    <property type="entry name" value="(Trans)glycosidases"/>
    <property type="match status" value="1"/>
</dbReference>
<feature type="domain" description="Glycoside hydrolase family 31 TIM barrel" evidence="8">
    <location>
        <begin position="263"/>
        <end position="653"/>
    </location>
</feature>
<keyword evidence="12" id="KW-1185">Reference proteome</keyword>
<dbReference type="AlphaFoldDB" id="A0A420XWS3"/>
<dbReference type="Gene3D" id="2.60.40.1180">
    <property type="entry name" value="Golgi alpha-mannosidase II"/>
    <property type="match status" value="2"/>
</dbReference>
<evidence type="ECO:0000256" key="3">
    <source>
        <dbReference type="ARBA" id="ARBA00012741"/>
    </source>
</evidence>
<dbReference type="InterPro" id="IPR048395">
    <property type="entry name" value="Glyco_hydro_31_C"/>
</dbReference>
<evidence type="ECO:0000256" key="4">
    <source>
        <dbReference type="ARBA" id="ARBA00022801"/>
    </source>
</evidence>
<feature type="domain" description="Glycoside hydrolase family 31 N-terminal" evidence="9">
    <location>
        <begin position="67"/>
        <end position="218"/>
    </location>
</feature>
<evidence type="ECO:0000313" key="12">
    <source>
        <dbReference type="Proteomes" id="UP000275385"/>
    </source>
</evidence>
<evidence type="ECO:0000256" key="5">
    <source>
        <dbReference type="ARBA" id="ARBA00023295"/>
    </source>
</evidence>
<dbReference type="Pfam" id="PF01055">
    <property type="entry name" value="Glyco_hydro_31_2nd"/>
    <property type="match status" value="1"/>
</dbReference>
<dbReference type="InterPro" id="IPR000322">
    <property type="entry name" value="Glyco_hydro_31_TIM"/>
</dbReference>
<reference evidence="11 12" key="1">
    <citation type="submission" date="2018-08" db="EMBL/GenBank/DDBJ databases">
        <title>Draft genome of the lignicolous fungus Coniochaeta pulveracea.</title>
        <authorList>
            <person name="Borstlap C.J."/>
            <person name="De Witt R.N."/>
            <person name="Botha A."/>
            <person name="Volschenk H."/>
        </authorList>
    </citation>
    <scope>NUCLEOTIDE SEQUENCE [LARGE SCALE GENOMIC DNA]</scope>
    <source>
        <strain evidence="11 12">CAB683</strain>
    </source>
</reference>
<name>A0A420XWS3_9PEZI</name>
<feature type="domain" description="Glycosyl hydrolase family 31 C-terminal" evidence="10">
    <location>
        <begin position="661"/>
        <end position="748"/>
    </location>
</feature>
<dbReference type="SUPFAM" id="SSF74650">
    <property type="entry name" value="Galactose mutarotase-like"/>
    <property type="match status" value="1"/>
</dbReference>
<dbReference type="Gene3D" id="2.60.40.1760">
    <property type="entry name" value="glycosyl hydrolase (family 31)"/>
    <property type="match status" value="1"/>
</dbReference>
<comment type="catalytic activity">
    <reaction evidence="1">
        <text>Hydrolysis of terminal, non-reducing (1-&gt;4)-linked alpha-D-glucose residues with release of alpha-D-glucose.</text>
        <dbReference type="EC" id="3.2.1.20"/>
    </reaction>
</comment>
<dbReference type="OrthoDB" id="5839090at2759"/>
<dbReference type="EC" id="3.2.1.20" evidence="3"/>
<dbReference type="Pfam" id="PF13802">
    <property type="entry name" value="Gal_mutarotas_2"/>
    <property type="match status" value="1"/>
</dbReference>
<dbReference type="Proteomes" id="UP000275385">
    <property type="component" value="Unassembled WGS sequence"/>
</dbReference>
<dbReference type="GO" id="GO:0004558">
    <property type="term" value="F:alpha-1,4-glucosidase activity"/>
    <property type="evidence" value="ECO:0007669"/>
    <property type="project" value="UniProtKB-EC"/>
</dbReference>
<dbReference type="STRING" id="177199.A0A420XWS3"/>